<keyword evidence="2" id="KW-0645">Protease</keyword>
<evidence type="ECO:0000313" key="7">
    <source>
        <dbReference type="EMBL" id="VZO39661.1"/>
    </source>
</evidence>
<dbReference type="EC" id="3.5.1.18" evidence="7"/>
<organism evidence="7 8">
    <name type="scientific">Occultella aeris</name>
    <dbReference type="NCBI Taxonomy" id="2761496"/>
    <lineage>
        <taxon>Bacteria</taxon>
        <taxon>Bacillati</taxon>
        <taxon>Actinomycetota</taxon>
        <taxon>Actinomycetes</taxon>
        <taxon>Micrococcales</taxon>
        <taxon>Ruaniaceae</taxon>
        <taxon>Occultella</taxon>
    </lineage>
</organism>
<dbReference type="SUPFAM" id="SSF55031">
    <property type="entry name" value="Bacterial exopeptidase dimerisation domain"/>
    <property type="match status" value="1"/>
</dbReference>
<evidence type="ECO:0000313" key="8">
    <source>
        <dbReference type="Proteomes" id="UP000419743"/>
    </source>
</evidence>
<accession>A0A7M4DQB7</accession>
<evidence type="ECO:0000256" key="1">
    <source>
        <dbReference type="ARBA" id="ARBA00006247"/>
    </source>
</evidence>
<protein>
    <submittedName>
        <fullName evidence="7">Succinyl-diaminopimelate desuccinylase</fullName>
        <ecNumber evidence="7">3.5.1.18</ecNumber>
    </submittedName>
</protein>
<dbReference type="InterPro" id="IPR011650">
    <property type="entry name" value="Peptidase_M20_dimer"/>
</dbReference>
<dbReference type="PANTHER" id="PTHR45962">
    <property type="entry name" value="N-FATTY-ACYL-AMINO ACID SYNTHASE/HYDROLASE PM20D1"/>
    <property type="match status" value="1"/>
</dbReference>
<proteinExistence type="inferred from homology"/>
<comment type="caution">
    <text evidence="7">The sequence shown here is derived from an EMBL/GenBank/DDBJ whole genome shotgun (WGS) entry which is preliminary data.</text>
</comment>
<dbReference type="InterPro" id="IPR036264">
    <property type="entry name" value="Bact_exopeptidase_dim_dom"/>
</dbReference>
<evidence type="ECO:0000256" key="3">
    <source>
        <dbReference type="ARBA" id="ARBA00022723"/>
    </source>
</evidence>
<evidence type="ECO:0000256" key="5">
    <source>
        <dbReference type="ARBA" id="ARBA00022833"/>
    </source>
</evidence>
<comment type="similarity">
    <text evidence="1">Belongs to the peptidase M20A family.</text>
</comment>
<dbReference type="Gene3D" id="1.10.150.900">
    <property type="match status" value="1"/>
</dbReference>
<keyword evidence="4 7" id="KW-0378">Hydrolase</keyword>
<dbReference type="Gene3D" id="3.40.630.10">
    <property type="entry name" value="Zn peptidases"/>
    <property type="match status" value="1"/>
</dbReference>
<evidence type="ECO:0000256" key="4">
    <source>
        <dbReference type="ARBA" id="ARBA00022801"/>
    </source>
</evidence>
<keyword evidence="8" id="KW-1185">Reference proteome</keyword>
<sequence length="449" mass="47662">MSNDVTPASPTDDDAVAALVALVRIPTVSVAGEPSTGAPFTEFLAEHARRFPLMHARLDLTLLEGTAMLFHWRGASSERPVVLMAHLDVVGVETADPWRHPAFSAEIADGEIWGRGTLDDKGSLTALCLAVERLLARGVTPAQDIWLSFGNGEEVSGAAASAAVEHLRTTGVRPWFVLDEGGAVAARAFPGVAKPLAVIGVAEKGTTTIELTVAGRGGHSSTPARGDAVARLARAIVRLDNFTFPGSLPAPTIEMLTRLAPHAAPAMRPVLSRTGRFGGAITRALQVAGPESAAMTRTTAVVTTLSGSPGHNVLASVARAGVNLRIMVGDTVAGTVERIRRVIGDDRVRITVGDANEPSPVSPWDDDAFRLIEAVIADSHPDAVPTPYVMMGGTDARFFTTICPRVYRFAPFRMSKEQRASVHAYDERIGVRDFLDGIGFYTDLIERVA</sequence>
<dbReference type="GO" id="GO:0006508">
    <property type="term" value="P:proteolysis"/>
    <property type="evidence" value="ECO:0007669"/>
    <property type="project" value="UniProtKB-KW"/>
</dbReference>
<dbReference type="AlphaFoldDB" id="A0A7M4DQB7"/>
<dbReference type="Pfam" id="PF01546">
    <property type="entry name" value="Peptidase_M20"/>
    <property type="match status" value="1"/>
</dbReference>
<dbReference type="RefSeq" id="WP_156742971.1">
    <property type="nucleotide sequence ID" value="NZ_CACRYJ010000061.1"/>
</dbReference>
<dbReference type="GO" id="GO:0009014">
    <property type="term" value="F:succinyl-diaminopimelate desuccinylase activity"/>
    <property type="evidence" value="ECO:0007669"/>
    <property type="project" value="UniProtKB-EC"/>
</dbReference>
<dbReference type="GO" id="GO:0046872">
    <property type="term" value="F:metal ion binding"/>
    <property type="evidence" value="ECO:0007669"/>
    <property type="project" value="UniProtKB-KW"/>
</dbReference>
<dbReference type="InterPro" id="IPR047177">
    <property type="entry name" value="Pept_M20A"/>
</dbReference>
<name>A0A7M4DQB7_9MICO</name>
<reference evidence="7 8" key="1">
    <citation type="submission" date="2019-11" db="EMBL/GenBank/DDBJ databases">
        <authorList>
            <person name="Criscuolo A."/>
        </authorList>
    </citation>
    <scope>NUCLEOTIDE SEQUENCE [LARGE SCALE GENOMIC DNA]</scope>
    <source>
        <strain evidence="7">CIP111667</strain>
    </source>
</reference>
<dbReference type="PANTHER" id="PTHR45962:SF1">
    <property type="entry name" value="N-FATTY-ACYL-AMINO ACID SYNTHASE_HYDROLASE PM20D1"/>
    <property type="match status" value="1"/>
</dbReference>
<dbReference type="Pfam" id="PF07687">
    <property type="entry name" value="M20_dimer"/>
    <property type="match status" value="1"/>
</dbReference>
<dbReference type="InterPro" id="IPR002933">
    <property type="entry name" value="Peptidase_M20"/>
</dbReference>
<dbReference type="SUPFAM" id="SSF53187">
    <property type="entry name" value="Zn-dependent exopeptidases"/>
    <property type="match status" value="1"/>
</dbReference>
<feature type="domain" description="Peptidase M20 dimerisation" evidence="6">
    <location>
        <begin position="201"/>
        <end position="345"/>
    </location>
</feature>
<dbReference type="Gene3D" id="3.30.70.360">
    <property type="match status" value="1"/>
</dbReference>
<dbReference type="GO" id="GO:0008233">
    <property type="term" value="F:peptidase activity"/>
    <property type="evidence" value="ECO:0007669"/>
    <property type="project" value="UniProtKB-KW"/>
</dbReference>
<evidence type="ECO:0000259" key="6">
    <source>
        <dbReference type="Pfam" id="PF07687"/>
    </source>
</evidence>
<gene>
    <name evidence="7" type="primary">dapE_3</name>
    <name evidence="7" type="ORF">HALOF300_04355</name>
</gene>
<dbReference type="Proteomes" id="UP000419743">
    <property type="component" value="Unassembled WGS sequence"/>
</dbReference>
<keyword evidence="5" id="KW-0862">Zinc</keyword>
<evidence type="ECO:0000256" key="2">
    <source>
        <dbReference type="ARBA" id="ARBA00022670"/>
    </source>
</evidence>
<dbReference type="EMBL" id="CACRYJ010000061">
    <property type="protein sequence ID" value="VZO39661.1"/>
    <property type="molecule type" value="Genomic_DNA"/>
</dbReference>
<keyword evidence="3" id="KW-0479">Metal-binding</keyword>